<dbReference type="SUPFAM" id="SSF51735">
    <property type="entry name" value="NAD(P)-binding Rossmann-fold domains"/>
    <property type="match status" value="1"/>
</dbReference>
<evidence type="ECO:0000313" key="5">
    <source>
        <dbReference type="EMBL" id="RWU06507.1"/>
    </source>
</evidence>
<keyword evidence="2" id="KW-0963">Cytoplasm</keyword>
<dbReference type="GO" id="GO:0004757">
    <property type="term" value="F:sepiapterin reductase (NADP+) activity"/>
    <property type="evidence" value="ECO:0007669"/>
    <property type="project" value="TreeGrafter"/>
</dbReference>
<dbReference type="InterPro" id="IPR051721">
    <property type="entry name" value="Biopterin_syn/organic_redct"/>
</dbReference>
<dbReference type="PRINTS" id="PR00081">
    <property type="entry name" value="GDHRDH"/>
</dbReference>
<keyword evidence="4" id="KW-0560">Oxidoreductase</keyword>
<name>A0A443YRU4_9SPHI</name>
<evidence type="ECO:0000256" key="2">
    <source>
        <dbReference type="ARBA" id="ARBA00022490"/>
    </source>
</evidence>
<evidence type="ECO:0000256" key="3">
    <source>
        <dbReference type="ARBA" id="ARBA00022857"/>
    </source>
</evidence>
<evidence type="ECO:0000256" key="4">
    <source>
        <dbReference type="ARBA" id="ARBA00023002"/>
    </source>
</evidence>
<accession>A0A443YRU4</accession>
<dbReference type="InterPro" id="IPR002347">
    <property type="entry name" value="SDR_fam"/>
</dbReference>
<keyword evidence="3" id="KW-0521">NADP</keyword>
<gene>
    <name evidence="5" type="ORF">DPV69_14565</name>
</gene>
<sequence>MEQILIITGGSKGIGRGIIEAYLAKGVRVFSIARSVDAELSAKGVTQISFDLTKTEQVEQQLGAIFELLNADEIVKITLVNNAGTLGEIAPLEKLEAKVIEQVFKLNTVVPYICSAAFVRLTREISAEKSILNISSGAALKPYYGWSTYCGSKAALNMLTQNLALEQQDLTNGVKVLAIAPGVVDTDMQAQIRKSDKDDFKEVERFVALKADGGLNNAAAVGESIYQMDQDKTIASGSILRVEGK</sequence>
<dbReference type="GO" id="GO:0006729">
    <property type="term" value="P:tetrahydrobiopterin biosynthetic process"/>
    <property type="evidence" value="ECO:0007669"/>
    <property type="project" value="TreeGrafter"/>
</dbReference>
<dbReference type="PANTHER" id="PTHR44085:SF2">
    <property type="entry name" value="SEPIAPTERIN REDUCTASE"/>
    <property type="match status" value="1"/>
</dbReference>
<dbReference type="RefSeq" id="WP_113648117.1">
    <property type="nucleotide sequence ID" value="NZ_QMHN01000004.1"/>
</dbReference>
<dbReference type="PROSITE" id="PS00061">
    <property type="entry name" value="ADH_SHORT"/>
    <property type="match status" value="1"/>
</dbReference>
<dbReference type="AlphaFoldDB" id="A0A443YRU4"/>
<comment type="subcellular location">
    <subcellularLocation>
        <location evidence="1">Cytoplasm</location>
    </subcellularLocation>
</comment>
<dbReference type="InterPro" id="IPR020904">
    <property type="entry name" value="Sc_DH/Rdtase_CS"/>
</dbReference>
<dbReference type="Proteomes" id="UP000284120">
    <property type="component" value="Unassembled WGS sequence"/>
</dbReference>
<reference evidence="5 6" key="1">
    <citation type="submission" date="2018-06" db="EMBL/GenBank/DDBJ databases">
        <title>Pedobacter endophyticus sp. nov., an endophytic bacterium isolated from a leaf of Triticum aestivum.</title>
        <authorList>
            <person name="Zhang L."/>
        </authorList>
    </citation>
    <scope>NUCLEOTIDE SEQUENCE [LARGE SCALE GENOMIC DNA]</scope>
    <source>
        <strain evidence="5 6">CM134L-2</strain>
    </source>
</reference>
<comment type="caution">
    <text evidence="5">The sequence shown here is derived from an EMBL/GenBank/DDBJ whole genome shotgun (WGS) entry which is preliminary data.</text>
</comment>
<evidence type="ECO:0000256" key="1">
    <source>
        <dbReference type="ARBA" id="ARBA00004496"/>
    </source>
</evidence>
<dbReference type="GO" id="GO:0005737">
    <property type="term" value="C:cytoplasm"/>
    <property type="evidence" value="ECO:0007669"/>
    <property type="project" value="UniProtKB-SubCell"/>
</dbReference>
<dbReference type="OrthoDB" id="9794387at2"/>
<protein>
    <submittedName>
        <fullName evidence="5">SDR family NAD(P)-dependent oxidoreductase</fullName>
    </submittedName>
</protein>
<dbReference type="Pfam" id="PF00106">
    <property type="entry name" value="adh_short"/>
    <property type="match status" value="1"/>
</dbReference>
<proteinExistence type="predicted"/>
<organism evidence="5 6">
    <name type="scientific">Pedobacter chitinilyticus</name>
    <dbReference type="NCBI Taxonomy" id="2233776"/>
    <lineage>
        <taxon>Bacteria</taxon>
        <taxon>Pseudomonadati</taxon>
        <taxon>Bacteroidota</taxon>
        <taxon>Sphingobacteriia</taxon>
        <taxon>Sphingobacteriales</taxon>
        <taxon>Sphingobacteriaceae</taxon>
        <taxon>Pedobacter</taxon>
    </lineage>
</organism>
<dbReference type="EMBL" id="SAYW01000004">
    <property type="protein sequence ID" value="RWU06507.1"/>
    <property type="molecule type" value="Genomic_DNA"/>
</dbReference>
<dbReference type="Gene3D" id="3.40.50.720">
    <property type="entry name" value="NAD(P)-binding Rossmann-like Domain"/>
    <property type="match status" value="1"/>
</dbReference>
<keyword evidence="6" id="KW-1185">Reference proteome</keyword>
<dbReference type="InterPro" id="IPR036291">
    <property type="entry name" value="NAD(P)-bd_dom_sf"/>
</dbReference>
<evidence type="ECO:0000313" key="6">
    <source>
        <dbReference type="Proteomes" id="UP000284120"/>
    </source>
</evidence>
<dbReference type="PANTHER" id="PTHR44085">
    <property type="entry name" value="SEPIAPTERIN REDUCTASE"/>
    <property type="match status" value="1"/>
</dbReference>